<evidence type="ECO:0000259" key="9">
    <source>
        <dbReference type="PROSITE" id="PS50893"/>
    </source>
</evidence>
<sequence>MSETIVQLKQVSKQYSMLTSQSKQLLSIFKSPEKKPSFFALRDVTFEVKKGETVGLIGLNGSGKSTLSNILAGIILPTYGEMSIRGEVSLLAIGAGLKPTLSGIENIRMKCLMLGYSTQEIEQMIPAITEFADLQSFIHQPIKRYSSGMKARLGFAIAVQIDPDILIIDEALAVGDTTFYKKCTDKIAEFQAAGKTIFFVSHSLSQVQNLCDRIIWIHYGEVRLDGPAQEVGLEYSKFVHRYNKLSKEDKQAYQTNLKKRQMNTIHGKDKPTFASKKEAKSYPLATIMYLGSLWLLVLVSAIFMESSHFATKVYEIIASFWNFS</sequence>
<comment type="similarity">
    <text evidence="1">Belongs to the ABC transporter superfamily.</text>
</comment>
<evidence type="ECO:0000256" key="4">
    <source>
        <dbReference type="ARBA" id="ARBA00022741"/>
    </source>
</evidence>
<evidence type="ECO:0000313" key="11">
    <source>
        <dbReference type="Proteomes" id="UP000529446"/>
    </source>
</evidence>
<dbReference type="Proteomes" id="UP000529446">
    <property type="component" value="Unassembled WGS sequence"/>
</dbReference>
<keyword evidence="8" id="KW-0812">Transmembrane</keyword>
<gene>
    <name evidence="10" type="ORF">HCB06_14335</name>
</gene>
<dbReference type="FunFam" id="3.40.50.300:FF:003010">
    <property type="entry name" value="Teichoic acids export ATP-binding protein TagH"/>
    <property type="match status" value="1"/>
</dbReference>
<feature type="domain" description="ABC transporter" evidence="9">
    <location>
        <begin position="23"/>
        <end position="244"/>
    </location>
</feature>
<dbReference type="InterPro" id="IPR017871">
    <property type="entry name" value="ABC_transporter-like_CS"/>
</dbReference>
<dbReference type="GO" id="GO:0140359">
    <property type="term" value="F:ABC-type transporter activity"/>
    <property type="evidence" value="ECO:0007669"/>
    <property type="project" value="InterPro"/>
</dbReference>
<evidence type="ECO:0000256" key="1">
    <source>
        <dbReference type="ARBA" id="ARBA00005417"/>
    </source>
</evidence>
<dbReference type="InterPro" id="IPR003593">
    <property type="entry name" value="AAA+_ATPase"/>
</dbReference>
<dbReference type="InterPro" id="IPR015860">
    <property type="entry name" value="ABC_transpr_TagH-like"/>
</dbReference>
<dbReference type="GO" id="GO:0016887">
    <property type="term" value="F:ATP hydrolysis activity"/>
    <property type="evidence" value="ECO:0007669"/>
    <property type="project" value="InterPro"/>
</dbReference>
<dbReference type="GO" id="GO:0005524">
    <property type="term" value="F:ATP binding"/>
    <property type="evidence" value="ECO:0007669"/>
    <property type="project" value="UniProtKB-KW"/>
</dbReference>
<feature type="transmembrane region" description="Helical" evidence="8">
    <location>
        <begin position="282"/>
        <end position="304"/>
    </location>
</feature>
<evidence type="ECO:0000256" key="5">
    <source>
        <dbReference type="ARBA" id="ARBA00022840"/>
    </source>
</evidence>
<dbReference type="InterPro" id="IPR003439">
    <property type="entry name" value="ABC_transporter-like_ATP-bd"/>
</dbReference>
<evidence type="ECO:0000313" key="10">
    <source>
        <dbReference type="EMBL" id="MBC2117807.1"/>
    </source>
</evidence>
<evidence type="ECO:0000256" key="2">
    <source>
        <dbReference type="ARBA" id="ARBA00022448"/>
    </source>
</evidence>
<protein>
    <submittedName>
        <fullName evidence="10">ABC transporter ATP-binding protein</fullName>
    </submittedName>
</protein>
<evidence type="ECO:0000256" key="7">
    <source>
        <dbReference type="ARBA" id="ARBA00023136"/>
    </source>
</evidence>
<dbReference type="Pfam" id="PF00005">
    <property type="entry name" value="ABC_tran"/>
    <property type="match status" value="1"/>
</dbReference>
<keyword evidence="5 10" id="KW-0067">ATP-binding</keyword>
<dbReference type="PROSITE" id="PS50893">
    <property type="entry name" value="ABC_TRANSPORTER_2"/>
    <property type="match status" value="1"/>
</dbReference>
<dbReference type="CDD" id="cd03220">
    <property type="entry name" value="ABC_KpsT_Wzt"/>
    <property type="match status" value="1"/>
</dbReference>
<accession>A0A7X0YNP9</accession>
<dbReference type="InterPro" id="IPR027417">
    <property type="entry name" value="P-loop_NTPase"/>
</dbReference>
<dbReference type="Gene3D" id="3.40.50.300">
    <property type="entry name" value="P-loop containing nucleotide triphosphate hydrolases"/>
    <property type="match status" value="1"/>
</dbReference>
<keyword evidence="8" id="KW-1133">Transmembrane helix</keyword>
<evidence type="ECO:0000256" key="8">
    <source>
        <dbReference type="SAM" id="Phobius"/>
    </source>
</evidence>
<keyword evidence="2" id="KW-0813">Transport</keyword>
<name>A0A7X0YNP9_9LIST</name>
<dbReference type="PROSITE" id="PS00211">
    <property type="entry name" value="ABC_TRANSPORTER_1"/>
    <property type="match status" value="1"/>
</dbReference>
<keyword evidence="6" id="KW-1278">Translocase</keyword>
<keyword evidence="3" id="KW-1003">Cell membrane</keyword>
<dbReference type="PANTHER" id="PTHR46743">
    <property type="entry name" value="TEICHOIC ACIDS EXPORT ATP-BINDING PROTEIN TAGH"/>
    <property type="match status" value="1"/>
</dbReference>
<dbReference type="AlphaFoldDB" id="A0A7X0YNP9"/>
<reference evidence="10 11" key="1">
    <citation type="submission" date="2020-03" db="EMBL/GenBank/DDBJ databases">
        <title>Soil Listeria distribution.</title>
        <authorList>
            <person name="Liao J."/>
            <person name="Wiedmann M."/>
        </authorList>
    </citation>
    <scope>NUCLEOTIDE SEQUENCE [LARGE SCALE GENOMIC DNA]</scope>
    <source>
        <strain evidence="10 11">FSL L7-0360</strain>
    </source>
</reference>
<evidence type="ECO:0000256" key="3">
    <source>
        <dbReference type="ARBA" id="ARBA00022475"/>
    </source>
</evidence>
<keyword evidence="7 8" id="KW-0472">Membrane</keyword>
<dbReference type="GO" id="GO:0016020">
    <property type="term" value="C:membrane"/>
    <property type="evidence" value="ECO:0007669"/>
    <property type="project" value="InterPro"/>
</dbReference>
<keyword evidence="4" id="KW-0547">Nucleotide-binding</keyword>
<dbReference type="PANTHER" id="PTHR46743:SF2">
    <property type="entry name" value="TEICHOIC ACIDS EXPORT ATP-BINDING PROTEIN TAGH"/>
    <property type="match status" value="1"/>
</dbReference>
<dbReference type="SUPFAM" id="SSF52540">
    <property type="entry name" value="P-loop containing nucleoside triphosphate hydrolases"/>
    <property type="match status" value="1"/>
</dbReference>
<comment type="caution">
    <text evidence="10">The sequence shown here is derived from an EMBL/GenBank/DDBJ whole genome shotgun (WGS) entry which is preliminary data.</text>
</comment>
<dbReference type="RefSeq" id="WP_185536588.1">
    <property type="nucleotide sequence ID" value="NZ_JAARXI010000008.1"/>
</dbReference>
<organism evidence="10 11">
    <name type="scientific">Listeria booriae</name>
    <dbReference type="NCBI Taxonomy" id="1552123"/>
    <lineage>
        <taxon>Bacteria</taxon>
        <taxon>Bacillati</taxon>
        <taxon>Bacillota</taxon>
        <taxon>Bacilli</taxon>
        <taxon>Bacillales</taxon>
        <taxon>Listeriaceae</taxon>
        <taxon>Listeria</taxon>
    </lineage>
</organism>
<evidence type="ECO:0000256" key="6">
    <source>
        <dbReference type="ARBA" id="ARBA00022967"/>
    </source>
</evidence>
<dbReference type="EMBL" id="JAARXI010000008">
    <property type="protein sequence ID" value="MBC2117807.1"/>
    <property type="molecule type" value="Genomic_DNA"/>
</dbReference>
<dbReference type="InterPro" id="IPR050683">
    <property type="entry name" value="Bact_Polysacc_Export_ATP-bd"/>
</dbReference>
<proteinExistence type="inferred from homology"/>
<dbReference type="SMART" id="SM00382">
    <property type="entry name" value="AAA"/>
    <property type="match status" value="1"/>
</dbReference>